<accession>A0A0D9WU67</accession>
<dbReference type="HOGENOM" id="CLU_2100408_0_0_1"/>
<dbReference type="Proteomes" id="UP000032180">
    <property type="component" value="Chromosome 6"/>
</dbReference>
<name>A0A0D9WU67_9ORYZ</name>
<reference evidence="2" key="2">
    <citation type="submission" date="2013-12" db="EMBL/GenBank/DDBJ databases">
        <authorList>
            <person name="Yu Y."/>
            <person name="Lee S."/>
            <person name="de Baynast K."/>
            <person name="Wissotski M."/>
            <person name="Liu L."/>
            <person name="Talag J."/>
            <person name="Goicoechea J."/>
            <person name="Angelova A."/>
            <person name="Jetty R."/>
            <person name="Kudrna D."/>
            <person name="Golser W."/>
            <person name="Rivera L."/>
            <person name="Zhang J."/>
            <person name="Wing R."/>
        </authorList>
    </citation>
    <scope>NUCLEOTIDE SEQUENCE</scope>
</reference>
<evidence type="ECO:0000313" key="1">
    <source>
        <dbReference type="EnsemblPlants" id="LPERR06G23080.1"/>
    </source>
</evidence>
<evidence type="ECO:0000313" key="2">
    <source>
        <dbReference type="Proteomes" id="UP000032180"/>
    </source>
</evidence>
<dbReference type="Gramene" id="LPERR06G23080.1">
    <property type="protein sequence ID" value="LPERR06G23080.1"/>
    <property type="gene ID" value="LPERR06G23080"/>
</dbReference>
<dbReference type="AlphaFoldDB" id="A0A0D9WU67"/>
<proteinExistence type="predicted"/>
<protein>
    <submittedName>
        <fullName evidence="1">Uncharacterized protein</fullName>
    </submittedName>
</protein>
<reference evidence="1" key="3">
    <citation type="submission" date="2015-04" db="UniProtKB">
        <authorList>
            <consortium name="EnsemblPlants"/>
        </authorList>
    </citation>
    <scope>IDENTIFICATION</scope>
</reference>
<reference evidence="1 2" key="1">
    <citation type="submission" date="2012-08" db="EMBL/GenBank/DDBJ databases">
        <title>Oryza genome evolution.</title>
        <authorList>
            <person name="Wing R.A."/>
        </authorList>
    </citation>
    <scope>NUCLEOTIDE SEQUENCE</scope>
</reference>
<dbReference type="EnsemblPlants" id="LPERR06G23080.1">
    <property type="protein sequence ID" value="LPERR06G23080.1"/>
    <property type="gene ID" value="LPERR06G23080"/>
</dbReference>
<sequence>MAIEGERHGGRWWMMRCGVRPRILLSIREVVVPQPFVPKQSRRARHKHRRRRGEREIEGNSQLNLALLRDGWCSASSAVGFTATSASLQMAGKTNDPAALQLLKNSVSEDWRVEAI</sequence>
<organism evidence="1 2">
    <name type="scientific">Leersia perrieri</name>
    <dbReference type="NCBI Taxonomy" id="77586"/>
    <lineage>
        <taxon>Eukaryota</taxon>
        <taxon>Viridiplantae</taxon>
        <taxon>Streptophyta</taxon>
        <taxon>Embryophyta</taxon>
        <taxon>Tracheophyta</taxon>
        <taxon>Spermatophyta</taxon>
        <taxon>Magnoliopsida</taxon>
        <taxon>Liliopsida</taxon>
        <taxon>Poales</taxon>
        <taxon>Poaceae</taxon>
        <taxon>BOP clade</taxon>
        <taxon>Oryzoideae</taxon>
        <taxon>Oryzeae</taxon>
        <taxon>Oryzinae</taxon>
        <taxon>Leersia</taxon>
    </lineage>
</organism>
<keyword evidence="2" id="KW-1185">Reference proteome</keyword>